<dbReference type="Proteomes" id="UP000287651">
    <property type="component" value="Unassembled WGS sequence"/>
</dbReference>
<comment type="caution">
    <text evidence="1">The sequence shown here is derived from an EMBL/GenBank/DDBJ whole genome shotgun (WGS) entry which is preliminary data.</text>
</comment>
<proteinExistence type="predicted"/>
<reference evidence="1 2" key="1">
    <citation type="journal article" date="2014" name="Agronomy (Basel)">
        <title>A Draft Genome Sequence for Ensete ventricosum, the Drought-Tolerant Tree Against Hunger.</title>
        <authorList>
            <person name="Harrison J."/>
            <person name="Moore K.A."/>
            <person name="Paszkiewicz K."/>
            <person name="Jones T."/>
            <person name="Grant M."/>
            <person name="Ambacheew D."/>
            <person name="Muzemil S."/>
            <person name="Studholme D.J."/>
        </authorList>
    </citation>
    <scope>NUCLEOTIDE SEQUENCE [LARGE SCALE GENOMIC DNA]</scope>
</reference>
<dbReference type="EMBL" id="AMZH03004392">
    <property type="protein sequence ID" value="RRT69295.1"/>
    <property type="molecule type" value="Genomic_DNA"/>
</dbReference>
<name>A0A426ZZ92_ENSVE</name>
<evidence type="ECO:0000313" key="1">
    <source>
        <dbReference type="EMBL" id="RRT69295.1"/>
    </source>
</evidence>
<gene>
    <name evidence="1" type="ORF">B296_00006927</name>
</gene>
<accession>A0A426ZZ92</accession>
<sequence>MRAARGGRWQLGSEGRRWQQLVVDEGCDCNCWSREEGRGGSNIGNGKQWWVVVATGDGWQWGGSSCVAVTRAMSRRQQQRKEKEGAAEMAMTIGGGDENRDGKGCNQEGCTWQATGRSWLGSDYGRRGREVAGCR</sequence>
<protein>
    <submittedName>
        <fullName evidence="1">Uncharacterized protein</fullName>
    </submittedName>
</protein>
<dbReference type="AlphaFoldDB" id="A0A426ZZ92"/>
<evidence type="ECO:0000313" key="2">
    <source>
        <dbReference type="Proteomes" id="UP000287651"/>
    </source>
</evidence>
<organism evidence="1 2">
    <name type="scientific">Ensete ventricosum</name>
    <name type="common">Abyssinian banana</name>
    <name type="synonym">Musa ensete</name>
    <dbReference type="NCBI Taxonomy" id="4639"/>
    <lineage>
        <taxon>Eukaryota</taxon>
        <taxon>Viridiplantae</taxon>
        <taxon>Streptophyta</taxon>
        <taxon>Embryophyta</taxon>
        <taxon>Tracheophyta</taxon>
        <taxon>Spermatophyta</taxon>
        <taxon>Magnoliopsida</taxon>
        <taxon>Liliopsida</taxon>
        <taxon>Zingiberales</taxon>
        <taxon>Musaceae</taxon>
        <taxon>Ensete</taxon>
    </lineage>
</organism>